<organism evidence="1 2">
    <name type="scientific">Gymnopilus dilepis</name>
    <dbReference type="NCBI Taxonomy" id="231916"/>
    <lineage>
        <taxon>Eukaryota</taxon>
        <taxon>Fungi</taxon>
        <taxon>Dikarya</taxon>
        <taxon>Basidiomycota</taxon>
        <taxon>Agaricomycotina</taxon>
        <taxon>Agaricomycetes</taxon>
        <taxon>Agaricomycetidae</taxon>
        <taxon>Agaricales</taxon>
        <taxon>Agaricineae</taxon>
        <taxon>Hymenogastraceae</taxon>
        <taxon>Gymnopilus</taxon>
    </lineage>
</organism>
<reference evidence="1 2" key="1">
    <citation type="journal article" date="2018" name="Evol. Lett.">
        <title>Horizontal gene cluster transfer increased hallucinogenic mushroom diversity.</title>
        <authorList>
            <person name="Reynolds H.T."/>
            <person name="Vijayakumar V."/>
            <person name="Gluck-Thaler E."/>
            <person name="Korotkin H.B."/>
            <person name="Matheny P.B."/>
            <person name="Slot J.C."/>
        </authorList>
    </citation>
    <scope>NUCLEOTIDE SEQUENCE [LARGE SCALE GENOMIC DNA]</scope>
    <source>
        <strain evidence="1 2">SRW20</strain>
    </source>
</reference>
<dbReference type="InParanoid" id="A0A409YAT9"/>
<keyword evidence="2" id="KW-1185">Reference proteome</keyword>
<proteinExistence type="predicted"/>
<evidence type="ECO:0000313" key="2">
    <source>
        <dbReference type="Proteomes" id="UP000284706"/>
    </source>
</evidence>
<sequence length="254" mass="29094">MSSTRAPGSEYAWFEFIREYILRREVDALEITETGRVRYRRKSDAEAREDLLSEAWKIFPTWEELTPEARKGYEKMAASRDAIYLDRKNKNRERVHVYRRGATGTRATGIELGFKASDICGHPDCETFFQRERMDEQRMKVNRAAERFHNQTSDMGEGFLVLDIYVPSYDDPLFQQERLEQEARKVDRAAKRVAAQTSTMGPGFGVMSAYGEPKSRAGLPGMTSKVPHYLVWSCGDPISSARVVATGERILKSM</sequence>
<comment type="caution">
    <text evidence="1">The sequence shown here is derived from an EMBL/GenBank/DDBJ whole genome shotgun (WGS) entry which is preliminary data.</text>
</comment>
<protein>
    <submittedName>
        <fullName evidence="1">Uncharacterized protein</fullName>
    </submittedName>
</protein>
<accession>A0A409YAT9</accession>
<dbReference type="AlphaFoldDB" id="A0A409YAT9"/>
<gene>
    <name evidence="1" type="ORF">CVT26_008898</name>
</gene>
<evidence type="ECO:0000313" key="1">
    <source>
        <dbReference type="EMBL" id="PPR00117.1"/>
    </source>
</evidence>
<dbReference type="EMBL" id="NHYE01001028">
    <property type="protein sequence ID" value="PPR00117.1"/>
    <property type="molecule type" value="Genomic_DNA"/>
</dbReference>
<dbReference type="Proteomes" id="UP000284706">
    <property type="component" value="Unassembled WGS sequence"/>
</dbReference>
<name>A0A409YAT9_9AGAR</name>